<feature type="signal peptide" evidence="2">
    <location>
        <begin position="1"/>
        <end position="28"/>
    </location>
</feature>
<protein>
    <submittedName>
        <fullName evidence="3">Uncharacterized protein</fullName>
    </submittedName>
</protein>
<gene>
    <name evidence="3" type="ORF">EMPS_07948</name>
</gene>
<name>A0A9P3HFG2_9FUNG</name>
<accession>A0A9P3HFG2</accession>
<dbReference type="Proteomes" id="UP000827284">
    <property type="component" value="Unassembled WGS sequence"/>
</dbReference>
<feature type="chain" id="PRO_5040376493" evidence="2">
    <location>
        <begin position="29"/>
        <end position="208"/>
    </location>
</feature>
<evidence type="ECO:0000313" key="3">
    <source>
        <dbReference type="EMBL" id="GJJ75590.1"/>
    </source>
</evidence>
<reference evidence="3" key="1">
    <citation type="submission" date="2021-11" db="EMBL/GenBank/DDBJ databases">
        <authorList>
            <person name="Herlambang A."/>
            <person name="Guo Y."/>
            <person name="Takashima Y."/>
            <person name="Nishizawa T."/>
        </authorList>
    </citation>
    <scope>NUCLEOTIDE SEQUENCE</scope>
    <source>
        <strain evidence="3">E1425</strain>
    </source>
</reference>
<organism evidence="3 4">
    <name type="scientific">Entomortierella parvispora</name>
    <dbReference type="NCBI Taxonomy" id="205924"/>
    <lineage>
        <taxon>Eukaryota</taxon>
        <taxon>Fungi</taxon>
        <taxon>Fungi incertae sedis</taxon>
        <taxon>Mucoromycota</taxon>
        <taxon>Mortierellomycotina</taxon>
        <taxon>Mortierellomycetes</taxon>
        <taxon>Mortierellales</taxon>
        <taxon>Mortierellaceae</taxon>
        <taxon>Entomortierella</taxon>
    </lineage>
</organism>
<evidence type="ECO:0000256" key="1">
    <source>
        <dbReference type="SAM" id="MobiDB-lite"/>
    </source>
</evidence>
<keyword evidence="2" id="KW-0732">Signal</keyword>
<dbReference type="AlphaFoldDB" id="A0A9P3HFG2"/>
<dbReference type="EMBL" id="BQFW01000011">
    <property type="protein sequence ID" value="GJJ75590.1"/>
    <property type="molecule type" value="Genomic_DNA"/>
</dbReference>
<evidence type="ECO:0000313" key="4">
    <source>
        <dbReference type="Proteomes" id="UP000827284"/>
    </source>
</evidence>
<reference evidence="3" key="2">
    <citation type="journal article" date="2022" name="Microbiol. Resour. Announc.">
        <title>Whole-Genome Sequence of Entomortierella parvispora E1425, a Mucoromycotan Fungus Associated with Burkholderiaceae-Related Endosymbiotic Bacteria.</title>
        <authorList>
            <person name="Herlambang A."/>
            <person name="Guo Y."/>
            <person name="Takashima Y."/>
            <person name="Narisawa K."/>
            <person name="Ohta H."/>
            <person name="Nishizawa T."/>
        </authorList>
    </citation>
    <scope>NUCLEOTIDE SEQUENCE</scope>
    <source>
        <strain evidence="3">E1425</strain>
    </source>
</reference>
<feature type="compositionally biased region" description="Basic and acidic residues" evidence="1">
    <location>
        <begin position="147"/>
        <end position="158"/>
    </location>
</feature>
<comment type="caution">
    <text evidence="3">The sequence shown here is derived from an EMBL/GenBank/DDBJ whole genome shotgun (WGS) entry which is preliminary data.</text>
</comment>
<evidence type="ECO:0000256" key="2">
    <source>
        <dbReference type="SAM" id="SignalP"/>
    </source>
</evidence>
<sequence>MKRNTMSACMKLSLIISLTLFMFPTIGASAGTGADVLNEFGHEASPHPTTCVDANRDGICDRLRPPRPCVDANHDGICDRPPPRPCVDANHDGICDRPPPRPCVDANRDGICDRLRPPRPCVDANHDGICDRRPPRPPPRPECANEAGREARRKADDAKRRLDALRDATAMARADPHHVYTADSPVHFIKDAKAEFIRWNMQAKSQGC</sequence>
<proteinExistence type="predicted"/>
<feature type="region of interest" description="Disordered" evidence="1">
    <location>
        <begin position="131"/>
        <end position="158"/>
    </location>
</feature>
<keyword evidence="4" id="KW-1185">Reference proteome</keyword>